<feature type="non-terminal residue" evidence="2">
    <location>
        <position position="209"/>
    </location>
</feature>
<dbReference type="HOGENOM" id="CLU_103414_0_0_1"/>
<feature type="region of interest" description="Disordered" evidence="1">
    <location>
        <begin position="115"/>
        <end position="209"/>
    </location>
</feature>
<dbReference type="PROSITE" id="PS51257">
    <property type="entry name" value="PROKAR_LIPOPROTEIN"/>
    <property type="match status" value="1"/>
</dbReference>
<dbReference type="Proteomes" id="UP000016935">
    <property type="component" value="Unassembled WGS sequence"/>
</dbReference>
<reference evidence="2 3" key="1">
    <citation type="journal article" date="2012" name="PLoS Pathog.">
        <title>Diverse lifestyles and strategies of plant pathogenesis encoded in the genomes of eighteen Dothideomycetes fungi.</title>
        <authorList>
            <person name="Ohm R.A."/>
            <person name="Feau N."/>
            <person name="Henrissat B."/>
            <person name="Schoch C.L."/>
            <person name="Horwitz B.A."/>
            <person name="Barry K.W."/>
            <person name="Condon B.J."/>
            <person name="Copeland A.C."/>
            <person name="Dhillon B."/>
            <person name="Glaser F."/>
            <person name="Hesse C.N."/>
            <person name="Kosti I."/>
            <person name="LaButti K."/>
            <person name="Lindquist E.A."/>
            <person name="Lucas S."/>
            <person name="Salamov A.A."/>
            <person name="Bradshaw R.E."/>
            <person name="Ciuffetti L."/>
            <person name="Hamelin R.C."/>
            <person name="Kema G.H.J."/>
            <person name="Lawrence C."/>
            <person name="Scott J.A."/>
            <person name="Spatafora J.W."/>
            <person name="Turgeon B.G."/>
            <person name="de Wit P.J.G.M."/>
            <person name="Zhong S."/>
            <person name="Goodwin S.B."/>
            <person name="Grigoriev I.V."/>
        </authorList>
    </citation>
    <scope>NUCLEOTIDE SEQUENCE [LARGE SCALE GENOMIC DNA]</scope>
    <source>
        <strain evidence="3">28A</strain>
    </source>
</reference>
<dbReference type="eggNOG" id="ENOG502SQ7R">
    <property type="taxonomic scope" value="Eukaryota"/>
</dbReference>
<feature type="compositionally biased region" description="Low complexity" evidence="1">
    <location>
        <begin position="132"/>
        <end position="160"/>
    </location>
</feature>
<keyword evidence="3" id="KW-1185">Reference proteome</keyword>
<feature type="compositionally biased region" description="Polar residues" evidence="1">
    <location>
        <begin position="186"/>
        <end position="199"/>
    </location>
</feature>
<feature type="compositionally biased region" description="Basic and acidic residues" evidence="1">
    <location>
        <begin position="164"/>
        <end position="179"/>
    </location>
</feature>
<proteinExistence type="predicted"/>
<dbReference type="GeneID" id="19400048"/>
<reference evidence="2 3" key="2">
    <citation type="journal article" date="2013" name="PLoS Genet.">
        <title>Comparative genome structure, secondary metabolite, and effector coding capacity across Cochliobolus pathogens.</title>
        <authorList>
            <person name="Condon B.J."/>
            <person name="Leng Y."/>
            <person name="Wu D."/>
            <person name="Bushley K.E."/>
            <person name="Ohm R.A."/>
            <person name="Otillar R."/>
            <person name="Martin J."/>
            <person name="Schackwitz W."/>
            <person name="Grimwood J."/>
            <person name="MohdZainudin N."/>
            <person name="Xue C."/>
            <person name="Wang R."/>
            <person name="Manning V.A."/>
            <person name="Dhillon B."/>
            <person name="Tu Z.J."/>
            <person name="Steffenson B.J."/>
            <person name="Salamov A."/>
            <person name="Sun H."/>
            <person name="Lowry S."/>
            <person name="LaButti K."/>
            <person name="Han J."/>
            <person name="Copeland A."/>
            <person name="Lindquist E."/>
            <person name="Barry K."/>
            <person name="Schmutz J."/>
            <person name="Baker S.E."/>
            <person name="Ciuffetti L.M."/>
            <person name="Grigoriev I.V."/>
            <person name="Zhong S."/>
            <person name="Turgeon B.G."/>
        </authorList>
    </citation>
    <scope>NUCLEOTIDE SEQUENCE [LARGE SCALE GENOMIC DNA]</scope>
    <source>
        <strain evidence="3">28A</strain>
    </source>
</reference>
<dbReference type="OrthoDB" id="5209734at2759"/>
<protein>
    <submittedName>
        <fullName evidence="2">Uncharacterized protein</fullName>
    </submittedName>
</protein>
<sequence>MASRLARINGSVLFARPIPSPSSSSSSSSSSTLSCRFRRINDLSNHGLTRGFSLTRRMRVTVDSALISQITEAEKQLTGSAGPAQNGPTAKAQAHAGQPLTAQVIHDITQGEKKITGAEEPVKRGPTAVAQSALTSSNTNTTNTTNTTTSTTSSATLDSSTLHKITEKEKDITGLERPVKGGPTAKAQTHANEPITSQALHDITEGEKM</sequence>
<feature type="region of interest" description="Disordered" evidence="1">
    <location>
        <begin position="77"/>
        <end position="97"/>
    </location>
</feature>
<accession>R0KBA2</accession>
<evidence type="ECO:0000313" key="3">
    <source>
        <dbReference type="Proteomes" id="UP000016935"/>
    </source>
</evidence>
<evidence type="ECO:0000256" key="1">
    <source>
        <dbReference type="SAM" id="MobiDB-lite"/>
    </source>
</evidence>
<dbReference type="EMBL" id="KB908493">
    <property type="protein sequence ID" value="EOA90203.1"/>
    <property type="molecule type" value="Genomic_DNA"/>
</dbReference>
<evidence type="ECO:0000313" key="2">
    <source>
        <dbReference type="EMBL" id="EOA90203.1"/>
    </source>
</evidence>
<organism evidence="2 3">
    <name type="scientific">Exserohilum turcicum (strain 28A)</name>
    <name type="common">Northern leaf blight fungus</name>
    <name type="synonym">Setosphaeria turcica</name>
    <dbReference type="NCBI Taxonomy" id="671987"/>
    <lineage>
        <taxon>Eukaryota</taxon>
        <taxon>Fungi</taxon>
        <taxon>Dikarya</taxon>
        <taxon>Ascomycota</taxon>
        <taxon>Pezizomycotina</taxon>
        <taxon>Dothideomycetes</taxon>
        <taxon>Pleosporomycetidae</taxon>
        <taxon>Pleosporales</taxon>
        <taxon>Pleosporineae</taxon>
        <taxon>Pleosporaceae</taxon>
        <taxon>Exserohilum</taxon>
    </lineage>
</organism>
<gene>
    <name evidence="2" type="ORF">SETTUDRAFT_167135</name>
</gene>
<dbReference type="RefSeq" id="XP_008022096.1">
    <property type="nucleotide sequence ID" value="XM_008023905.1"/>
</dbReference>
<dbReference type="AlphaFoldDB" id="R0KBA2"/>
<name>R0KBA2_EXST2</name>